<keyword evidence="2" id="KW-0812">Transmembrane</keyword>
<evidence type="ECO:0000313" key="5">
    <source>
        <dbReference type="Proteomes" id="UP000290289"/>
    </source>
</evidence>
<feature type="transmembrane region" description="Helical" evidence="2">
    <location>
        <begin position="121"/>
        <end position="149"/>
    </location>
</feature>
<name>A0A498HDU4_MALDO</name>
<evidence type="ECO:0000256" key="1">
    <source>
        <dbReference type="SAM" id="MobiDB-lite"/>
    </source>
</evidence>
<dbReference type="AlphaFoldDB" id="A0A498HDU4"/>
<dbReference type="PANTHER" id="PTHR35107:SF2">
    <property type="entry name" value="EXPRESSED PROTEIN"/>
    <property type="match status" value="1"/>
</dbReference>
<sequence length="199" mass="21138">MASTSQRSLLLLIALLSLFAISATASRACKTLFVSSYSFSLRRLPSSSSSSGFVTIVTEISQIRPVHLHPARFDDGFVPHPHHDAASEKRTQTAPLFPVIGTDSGSSSYDLSSLRDRTKDILSVVVSLLFGVGCGALTAAILFLAWSVFISRHDGGSSSSDDDFDDFSPKKMGYVKIPEVTADSVSPPPSTVKEAAAAV</sequence>
<organism evidence="4 5">
    <name type="scientific">Malus domestica</name>
    <name type="common">Apple</name>
    <name type="synonym">Pyrus malus</name>
    <dbReference type="NCBI Taxonomy" id="3750"/>
    <lineage>
        <taxon>Eukaryota</taxon>
        <taxon>Viridiplantae</taxon>
        <taxon>Streptophyta</taxon>
        <taxon>Embryophyta</taxon>
        <taxon>Tracheophyta</taxon>
        <taxon>Spermatophyta</taxon>
        <taxon>Magnoliopsida</taxon>
        <taxon>eudicotyledons</taxon>
        <taxon>Gunneridae</taxon>
        <taxon>Pentapetalae</taxon>
        <taxon>rosids</taxon>
        <taxon>fabids</taxon>
        <taxon>Rosales</taxon>
        <taxon>Rosaceae</taxon>
        <taxon>Amygdaloideae</taxon>
        <taxon>Maleae</taxon>
        <taxon>Malus</taxon>
    </lineage>
</organism>
<keyword evidence="2" id="KW-1133">Transmembrane helix</keyword>
<evidence type="ECO:0000256" key="2">
    <source>
        <dbReference type="SAM" id="Phobius"/>
    </source>
</evidence>
<keyword evidence="3" id="KW-0732">Signal</keyword>
<comment type="caution">
    <text evidence="4">The sequence shown here is derived from an EMBL/GenBank/DDBJ whole genome shotgun (WGS) entry which is preliminary data.</text>
</comment>
<gene>
    <name evidence="4" type="ORF">DVH24_030777</name>
</gene>
<keyword evidence="2" id="KW-0472">Membrane</keyword>
<protein>
    <submittedName>
        <fullName evidence="4">Uncharacterized protein</fullName>
    </submittedName>
</protein>
<dbReference type="STRING" id="3750.A0A498HDU4"/>
<feature type="chain" id="PRO_5019847748" evidence="3">
    <location>
        <begin position="26"/>
        <end position="199"/>
    </location>
</feature>
<dbReference type="EMBL" id="RDQH01000343">
    <property type="protein sequence ID" value="RXH68444.1"/>
    <property type="molecule type" value="Genomic_DNA"/>
</dbReference>
<proteinExistence type="predicted"/>
<feature type="signal peptide" evidence="3">
    <location>
        <begin position="1"/>
        <end position="25"/>
    </location>
</feature>
<dbReference type="Proteomes" id="UP000290289">
    <property type="component" value="Chromosome 17"/>
</dbReference>
<reference evidence="4 5" key="1">
    <citation type="submission" date="2018-10" db="EMBL/GenBank/DDBJ databases">
        <title>A high-quality apple genome assembly.</title>
        <authorList>
            <person name="Hu J."/>
        </authorList>
    </citation>
    <scope>NUCLEOTIDE SEQUENCE [LARGE SCALE GENOMIC DNA]</scope>
    <source>
        <strain evidence="5">cv. HFTH1</strain>
        <tissue evidence="4">Young leaf</tissue>
    </source>
</reference>
<dbReference type="PANTHER" id="PTHR35107">
    <property type="entry name" value="EXPRESSED PROTEIN"/>
    <property type="match status" value="1"/>
</dbReference>
<evidence type="ECO:0000256" key="3">
    <source>
        <dbReference type="SAM" id="SignalP"/>
    </source>
</evidence>
<accession>A0A498HDU4</accession>
<keyword evidence="5" id="KW-1185">Reference proteome</keyword>
<evidence type="ECO:0000313" key="4">
    <source>
        <dbReference type="EMBL" id="RXH68444.1"/>
    </source>
</evidence>
<feature type="region of interest" description="Disordered" evidence="1">
    <location>
        <begin position="179"/>
        <end position="199"/>
    </location>
</feature>